<dbReference type="GO" id="GO:0019778">
    <property type="term" value="F:Atg12 activating enzyme activity"/>
    <property type="evidence" value="ECO:0007669"/>
    <property type="project" value="TreeGrafter"/>
</dbReference>
<dbReference type="Gene3D" id="3.40.50.720">
    <property type="entry name" value="NAD(P)-binding Rossmann-like Domain"/>
    <property type="match status" value="1"/>
</dbReference>
<dbReference type="InterPro" id="IPR045886">
    <property type="entry name" value="ThiF/MoeB/HesA"/>
</dbReference>
<dbReference type="OrthoDB" id="338614at2759"/>
<dbReference type="GO" id="GO:0006995">
    <property type="term" value="P:cellular response to nitrogen starvation"/>
    <property type="evidence" value="ECO:0007669"/>
    <property type="project" value="TreeGrafter"/>
</dbReference>
<protein>
    <recommendedName>
        <fullName evidence="1">THIF-type NAD/FAD binding fold domain-containing protein</fullName>
    </recommendedName>
</protein>
<name>A0A9W7L1I0_9STRA</name>
<dbReference type="Proteomes" id="UP001165065">
    <property type="component" value="Unassembled WGS sequence"/>
</dbReference>
<dbReference type="SUPFAM" id="SSF69572">
    <property type="entry name" value="Activating enzymes of the ubiquitin-like proteins"/>
    <property type="match status" value="1"/>
</dbReference>
<accession>A0A9W7L1I0</accession>
<dbReference type="GO" id="GO:0019779">
    <property type="term" value="F:Atg8 activating enzyme activity"/>
    <property type="evidence" value="ECO:0007669"/>
    <property type="project" value="TreeGrafter"/>
</dbReference>
<dbReference type="InterPro" id="IPR000594">
    <property type="entry name" value="ThiF_NAD_FAD-bd"/>
</dbReference>
<dbReference type="PANTHER" id="PTHR10953">
    <property type="entry name" value="UBIQUITIN-ACTIVATING ENZYME E1"/>
    <property type="match status" value="1"/>
</dbReference>
<reference evidence="3" key="1">
    <citation type="journal article" date="2023" name="Commun. Biol.">
        <title>Genome analysis of Parmales, the sister group of diatoms, reveals the evolutionary specialization of diatoms from phago-mixotrophs to photoautotrophs.</title>
        <authorList>
            <person name="Ban H."/>
            <person name="Sato S."/>
            <person name="Yoshikawa S."/>
            <person name="Yamada K."/>
            <person name="Nakamura Y."/>
            <person name="Ichinomiya M."/>
            <person name="Sato N."/>
            <person name="Blanc-Mathieu R."/>
            <person name="Endo H."/>
            <person name="Kuwata A."/>
            <person name="Ogata H."/>
        </authorList>
    </citation>
    <scope>NUCLEOTIDE SEQUENCE [LARGE SCALE GENOMIC DNA]</scope>
</reference>
<organism evidence="2 3">
    <name type="scientific">Triparma columacea</name>
    <dbReference type="NCBI Taxonomy" id="722753"/>
    <lineage>
        <taxon>Eukaryota</taxon>
        <taxon>Sar</taxon>
        <taxon>Stramenopiles</taxon>
        <taxon>Ochrophyta</taxon>
        <taxon>Bolidophyceae</taxon>
        <taxon>Parmales</taxon>
        <taxon>Triparmaceae</taxon>
        <taxon>Triparma</taxon>
    </lineage>
</organism>
<gene>
    <name evidence="2" type="ORF">TrCOL_g5563</name>
</gene>
<dbReference type="EMBL" id="BRYA01000502">
    <property type="protein sequence ID" value="GMI19960.1"/>
    <property type="molecule type" value="Genomic_DNA"/>
</dbReference>
<dbReference type="GO" id="GO:0034727">
    <property type="term" value="P:piecemeal microautophagy of the nucleus"/>
    <property type="evidence" value="ECO:0007669"/>
    <property type="project" value="TreeGrafter"/>
</dbReference>
<comment type="caution">
    <text evidence="2">The sequence shown here is derived from an EMBL/GenBank/DDBJ whole genome shotgun (WGS) entry which is preliminary data.</text>
</comment>
<evidence type="ECO:0000313" key="2">
    <source>
        <dbReference type="EMBL" id="GMI19960.1"/>
    </source>
</evidence>
<dbReference type="GO" id="GO:0000407">
    <property type="term" value="C:phagophore assembly site"/>
    <property type="evidence" value="ECO:0007669"/>
    <property type="project" value="TreeGrafter"/>
</dbReference>
<dbReference type="AlphaFoldDB" id="A0A9W7L1I0"/>
<evidence type="ECO:0000313" key="3">
    <source>
        <dbReference type="Proteomes" id="UP001165065"/>
    </source>
</evidence>
<dbReference type="Pfam" id="PF00899">
    <property type="entry name" value="ThiF"/>
    <property type="match status" value="1"/>
</dbReference>
<dbReference type="InterPro" id="IPR035985">
    <property type="entry name" value="Ubiquitin-activating_enz"/>
</dbReference>
<dbReference type="GO" id="GO:0032446">
    <property type="term" value="P:protein modification by small protein conjugation"/>
    <property type="evidence" value="ECO:0007669"/>
    <property type="project" value="TreeGrafter"/>
</dbReference>
<dbReference type="PANTHER" id="PTHR10953:SF3">
    <property type="entry name" value="UBIQUITIN-LIKE MODIFIER-ACTIVATING ENZYME ATG7"/>
    <property type="match status" value="1"/>
</dbReference>
<dbReference type="GO" id="GO:0000422">
    <property type="term" value="P:autophagy of mitochondrion"/>
    <property type="evidence" value="ECO:0007669"/>
    <property type="project" value="TreeGrafter"/>
</dbReference>
<dbReference type="GO" id="GO:0000045">
    <property type="term" value="P:autophagosome assembly"/>
    <property type="evidence" value="ECO:0007669"/>
    <property type="project" value="TreeGrafter"/>
</dbReference>
<feature type="domain" description="THIF-type NAD/FAD binding fold" evidence="1">
    <location>
        <begin position="217"/>
        <end position="431"/>
    </location>
</feature>
<evidence type="ECO:0000259" key="1">
    <source>
        <dbReference type="Pfam" id="PF00899"/>
    </source>
</evidence>
<sequence length="528" mass="57344">MNTLTGFKSLPKNPLISHCHTLSADVILLVYLDQKKHKGVYWQGYPGAQEKQGTDSVISRSPLALSVTSELGTDQDKRLGYVSGGVVTWGLPEEGGGEEDDGRVYVYRTGAGEEVGKGGEEGGEIWALRRLVHEVRERGLWKGSSSVKFAHYNGTLGPTTLHVLSVSTSSWSSGYSYDVVGWGYNPRLKIAPTTIDLKSQLDHNHLEREAANLNLRLMRWRVAPGLDLEGLGEVKCLLLGAGTLGCYLSRILVGWGVRNITFLDSGRVAASNPVRQCLYTRQDGREGNWKASVAAERLTEICGDVKARGVKACIPMPGHTMGDKEVEDARTVEEEIKRADVVFMLTDSRESRWMPTVVGRREGKTVINIALGFSSWLVCRHGSTSDSLGCYFCTDVVAPSNSEGDRTLDQQCTVTRPGLAGIAAGMGAEVMVAGLFGGGGAMGQPPHTIRGDLGGWSLRCFSCERVGYCTGCGDSVVRRWEEGGVEFMREVAEDGTGELLEEISGLKDVKRKVDEGGWGGDDDEEDDW</sequence>
<proteinExistence type="predicted"/>
<keyword evidence="3" id="KW-1185">Reference proteome</keyword>